<evidence type="ECO:0000256" key="2">
    <source>
        <dbReference type="SAM" id="SignalP"/>
    </source>
</evidence>
<reference evidence="3" key="1">
    <citation type="journal article" date="2016" name="Front. Microbiol.">
        <title>Genome Sequence of the Piezophilic, Mesophilic Sulfate-Reducing Bacterium Desulfovibrio indicus J2T.</title>
        <authorList>
            <person name="Cao J."/>
            <person name="Maignien L."/>
            <person name="Shao Z."/>
            <person name="Alain K."/>
            <person name="Jebbar M."/>
        </authorList>
    </citation>
    <scope>NUCLEOTIDE SEQUENCE</scope>
    <source>
        <strain evidence="3">JCM 32048</strain>
    </source>
</reference>
<organism evidence="3 4">
    <name type="scientific">Methylobacterium frigidaeris</name>
    <dbReference type="NCBI Taxonomy" id="2038277"/>
    <lineage>
        <taxon>Bacteria</taxon>
        <taxon>Pseudomonadati</taxon>
        <taxon>Pseudomonadota</taxon>
        <taxon>Alphaproteobacteria</taxon>
        <taxon>Hyphomicrobiales</taxon>
        <taxon>Methylobacteriaceae</taxon>
        <taxon>Methylobacterium</taxon>
    </lineage>
</organism>
<proteinExistence type="predicted"/>
<evidence type="ECO:0000313" key="4">
    <source>
        <dbReference type="Proteomes" id="UP001055286"/>
    </source>
</evidence>
<accession>A0AA37M657</accession>
<comment type="caution">
    <text evidence="3">The sequence shown here is derived from an EMBL/GenBank/DDBJ whole genome shotgun (WGS) entry which is preliminary data.</text>
</comment>
<sequence>MRWILGAGIAAMVLLPAPVLAQAAQTTVEPGGLRLPQVMAGQPPVPAAGSDGTVAPPAHVDSLADAFDRPLSATAEPPPNPLFTHRPEPAYR</sequence>
<gene>
    <name evidence="3" type="ORF">MPEAHAMD_3885</name>
</gene>
<name>A0AA37M657_9HYPH</name>
<protein>
    <submittedName>
        <fullName evidence="3">Uncharacterized protein</fullName>
    </submittedName>
</protein>
<evidence type="ECO:0000313" key="3">
    <source>
        <dbReference type="EMBL" id="GJD63714.1"/>
    </source>
</evidence>
<dbReference type="RefSeq" id="WP_099905602.1">
    <property type="nucleotide sequence ID" value="NZ_BPQJ01000018.1"/>
</dbReference>
<dbReference type="AlphaFoldDB" id="A0AA37M657"/>
<evidence type="ECO:0000256" key="1">
    <source>
        <dbReference type="SAM" id="MobiDB-lite"/>
    </source>
</evidence>
<feature type="signal peptide" evidence="2">
    <location>
        <begin position="1"/>
        <end position="23"/>
    </location>
</feature>
<keyword evidence="2" id="KW-0732">Signal</keyword>
<feature type="chain" id="PRO_5041226347" evidence="2">
    <location>
        <begin position="24"/>
        <end position="92"/>
    </location>
</feature>
<feature type="region of interest" description="Disordered" evidence="1">
    <location>
        <begin position="34"/>
        <end position="92"/>
    </location>
</feature>
<dbReference type="Proteomes" id="UP001055286">
    <property type="component" value="Unassembled WGS sequence"/>
</dbReference>
<keyword evidence="4" id="KW-1185">Reference proteome</keyword>
<dbReference type="EMBL" id="BPQJ01000018">
    <property type="protein sequence ID" value="GJD63714.1"/>
    <property type="molecule type" value="Genomic_DNA"/>
</dbReference>
<reference evidence="3" key="2">
    <citation type="submission" date="2021-08" db="EMBL/GenBank/DDBJ databases">
        <authorList>
            <person name="Tani A."/>
            <person name="Ola A."/>
            <person name="Ogura Y."/>
            <person name="Katsura K."/>
            <person name="Hayashi T."/>
        </authorList>
    </citation>
    <scope>NUCLEOTIDE SEQUENCE</scope>
    <source>
        <strain evidence="3">JCM 32048</strain>
    </source>
</reference>